<comment type="caution">
    <text evidence="2">The sequence shown here is derived from an EMBL/GenBank/DDBJ whole genome shotgun (WGS) entry which is preliminary data.</text>
</comment>
<feature type="compositionally biased region" description="Basic residues" evidence="1">
    <location>
        <begin position="627"/>
        <end position="645"/>
    </location>
</feature>
<dbReference type="AlphaFoldDB" id="A0A9J6FPV2"/>
<gene>
    <name evidence="2" type="ORF">HPB48_007144</name>
</gene>
<dbReference type="VEuPathDB" id="VectorBase:HLOH_058883"/>
<evidence type="ECO:0000313" key="2">
    <source>
        <dbReference type="EMBL" id="KAH9365274.1"/>
    </source>
</evidence>
<accession>A0A9J6FPV2</accession>
<name>A0A9J6FPV2_HAELO</name>
<evidence type="ECO:0000313" key="3">
    <source>
        <dbReference type="Proteomes" id="UP000821853"/>
    </source>
</evidence>
<feature type="region of interest" description="Disordered" evidence="1">
    <location>
        <begin position="565"/>
        <end position="645"/>
    </location>
</feature>
<feature type="compositionally biased region" description="Basic and acidic residues" evidence="1">
    <location>
        <begin position="598"/>
        <end position="622"/>
    </location>
</feature>
<feature type="compositionally biased region" description="Basic and acidic residues" evidence="1">
    <location>
        <begin position="151"/>
        <end position="180"/>
    </location>
</feature>
<dbReference type="OrthoDB" id="6515599at2759"/>
<feature type="region of interest" description="Disordered" evidence="1">
    <location>
        <begin position="264"/>
        <end position="335"/>
    </location>
</feature>
<keyword evidence="3" id="KW-1185">Reference proteome</keyword>
<feature type="region of interest" description="Disordered" evidence="1">
    <location>
        <begin position="132"/>
        <end position="180"/>
    </location>
</feature>
<dbReference type="EMBL" id="JABSTR010000003">
    <property type="protein sequence ID" value="KAH9365274.1"/>
    <property type="molecule type" value="Genomic_DNA"/>
</dbReference>
<sequence length="763" mass="82453">MYHPGIHQTHRGDLPLLATLGGGDKRRRAQPSSMGAADDEQPEQPTVKCDACGRWAYLEETPFADLGEAETENAPFTCRGCQRVEALEAKIAECVAELARRTRCEGCGGGSERIADVETRVRDLEALAQRNRPEAQIGGGSASPLVAAQRQVKERVDKTADAEDGGPNKEDTQACKTGDEKAAQAENYQGTPVGSQQMLPITPRSGDNMVGLANGCGTTASQENGACGHGGAAQTRSCRSVGRVGRVGWSFQGAPLGSLLTLATTPRGGSNLEVITDGDGDGAAKDKNGRTTAEGARRREQDEGDHKAQNLEREPASQGASGTRKNQQKRTWVRPPPGITKEVVVVGDGNVGLFAQGLVDTVGVPEAVEVLYNSGAGVPESLKFIQEYEQAARPLHRMWIIHIGLTDVLASKGEELVSQFEGLCEGMGRNTIVCSIPEVTQRGGEARARIVMANVLLKKLCKRRQLRYSDLGVNGFEDHLSADGVSYGREAICKVIQKLKEPITRFLGALGRGPRINAERRGRPGKSTKDVPSSLTGERAGYHARPWCNGPHGWSAAEQAQGFRLEGQADEPRTGRARKTPRLGGEDGKTRAGGGLQEQRRERPRSLDTGDHKRAVEQKLADAKQPSRVRKTTQNQRRRRHRKRRPMQAVTVAFLNMQGARSELKWGKLTKGLHEEHISVFAVAETHLRGDEVPPCAPGLSWEGCNRTGEDRRGGGLGCLWMGHQQWTRVRSTCKEHMWLTGHIASRPAGNGCCILVVGGTSG</sequence>
<feature type="region of interest" description="Disordered" evidence="1">
    <location>
        <begin position="514"/>
        <end position="544"/>
    </location>
</feature>
<organism evidence="2 3">
    <name type="scientific">Haemaphysalis longicornis</name>
    <name type="common">Bush tick</name>
    <dbReference type="NCBI Taxonomy" id="44386"/>
    <lineage>
        <taxon>Eukaryota</taxon>
        <taxon>Metazoa</taxon>
        <taxon>Ecdysozoa</taxon>
        <taxon>Arthropoda</taxon>
        <taxon>Chelicerata</taxon>
        <taxon>Arachnida</taxon>
        <taxon>Acari</taxon>
        <taxon>Parasitiformes</taxon>
        <taxon>Ixodida</taxon>
        <taxon>Ixodoidea</taxon>
        <taxon>Ixodidae</taxon>
        <taxon>Haemaphysalinae</taxon>
        <taxon>Haemaphysalis</taxon>
    </lineage>
</organism>
<proteinExistence type="predicted"/>
<feature type="compositionally biased region" description="Basic and acidic residues" evidence="1">
    <location>
        <begin position="282"/>
        <end position="315"/>
    </location>
</feature>
<reference evidence="2 3" key="1">
    <citation type="journal article" date="2020" name="Cell">
        <title>Large-Scale Comparative Analyses of Tick Genomes Elucidate Their Genetic Diversity and Vector Capacities.</title>
        <authorList>
            <consortium name="Tick Genome and Microbiome Consortium (TIGMIC)"/>
            <person name="Jia N."/>
            <person name="Wang J."/>
            <person name="Shi W."/>
            <person name="Du L."/>
            <person name="Sun Y."/>
            <person name="Zhan W."/>
            <person name="Jiang J.F."/>
            <person name="Wang Q."/>
            <person name="Zhang B."/>
            <person name="Ji P."/>
            <person name="Bell-Sakyi L."/>
            <person name="Cui X.M."/>
            <person name="Yuan T.T."/>
            <person name="Jiang B.G."/>
            <person name="Yang W.F."/>
            <person name="Lam T.T."/>
            <person name="Chang Q.C."/>
            <person name="Ding S.J."/>
            <person name="Wang X.J."/>
            <person name="Zhu J.G."/>
            <person name="Ruan X.D."/>
            <person name="Zhao L."/>
            <person name="Wei J.T."/>
            <person name="Ye R.Z."/>
            <person name="Que T.C."/>
            <person name="Du C.H."/>
            <person name="Zhou Y.H."/>
            <person name="Cheng J.X."/>
            <person name="Dai P.F."/>
            <person name="Guo W.B."/>
            <person name="Han X.H."/>
            <person name="Huang E.J."/>
            <person name="Li L.F."/>
            <person name="Wei W."/>
            <person name="Gao Y.C."/>
            <person name="Liu J.Z."/>
            <person name="Shao H.Z."/>
            <person name="Wang X."/>
            <person name="Wang C.C."/>
            <person name="Yang T.C."/>
            <person name="Huo Q.B."/>
            <person name="Li W."/>
            <person name="Chen H.Y."/>
            <person name="Chen S.E."/>
            <person name="Zhou L.G."/>
            <person name="Ni X.B."/>
            <person name="Tian J.H."/>
            <person name="Sheng Y."/>
            <person name="Liu T."/>
            <person name="Pan Y.S."/>
            <person name="Xia L.Y."/>
            <person name="Li J."/>
            <person name="Zhao F."/>
            <person name="Cao W.C."/>
        </authorList>
    </citation>
    <scope>NUCLEOTIDE SEQUENCE [LARGE SCALE GENOMIC DNA]</scope>
    <source>
        <strain evidence="2">HaeL-2018</strain>
    </source>
</reference>
<feature type="region of interest" description="Disordered" evidence="1">
    <location>
        <begin position="1"/>
        <end position="46"/>
    </location>
</feature>
<protein>
    <submittedName>
        <fullName evidence="2">Uncharacterized protein</fullName>
    </submittedName>
</protein>
<evidence type="ECO:0000256" key="1">
    <source>
        <dbReference type="SAM" id="MobiDB-lite"/>
    </source>
</evidence>
<dbReference type="Proteomes" id="UP000821853">
    <property type="component" value="Unassembled WGS sequence"/>
</dbReference>